<dbReference type="GO" id="GO:0005524">
    <property type="term" value="F:ATP binding"/>
    <property type="evidence" value="ECO:0007669"/>
    <property type="project" value="UniProtKB-KW"/>
</dbReference>
<evidence type="ECO:0000256" key="1">
    <source>
        <dbReference type="ARBA" id="ARBA00012513"/>
    </source>
</evidence>
<dbReference type="SMART" id="SM00220">
    <property type="entry name" value="S_TKc"/>
    <property type="match status" value="1"/>
</dbReference>
<keyword evidence="4" id="KW-0547">Nucleotide-binding</keyword>
<comment type="catalytic activity">
    <reaction evidence="7">
        <text>L-threonyl-[protein] + ATP = O-phospho-L-threonyl-[protein] + ADP + H(+)</text>
        <dbReference type="Rhea" id="RHEA:46608"/>
        <dbReference type="Rhea" id="RHEA-COMP:11060"/>
        <dbReference type="Rhea" id="RHEA-COMP:11605"/>
        <dbReference type="ChEBI" id="CHEBI:15378"/>
        <dbReference type="ChEBI" id="CHEBI:30013"/>
        <dbReference type="ChEBI" id="CHEBI:30616"/>
        <dbReference type="ChEBI" id="CHEBI:61977"/>
        <dbReference type="ChEBI" id="CHEBI:456216"/>
        <dbReference type="EC" id="2.7.11.1"/>
    </reaction>
</comment>
<feature type="compositionally biased region" description="Polar residues" evidence="9">
    <location>
        <begin position="576"/>
        <end position="600"/>
    </location>
</feature>
<organism evidence="11 12">
    <name type="scientific">Penicillium freii</name>
    <dbReference type="NCBI Taxonomy" id="48697"/>
    <lineage>
        <taxon>Eukaryota</taxon>
        <taxon>Fungi</taxon>
        <taxon>Dikarya</taxon>
        <taxon>Ascomycota</taxon>
        <taxon>Pezizomycotina</taxon>
        <taxon>Eurotiomycetes</taxon>
        <taxon>Eurotiomycetidae</taxon>
        <taxon>Eurotiales</taxon>
        <taxon>Aspergillaceae</taxon>
        <taxon>Penicillium</taxon>
    </lineage>
</organism>
<evidence type="ECO:0000256" key="8">
    <source>
        <dbReference type="ARBA" id="ARBA00048679"/>
    </source>
</evidence>
<dbReference type="EC" id="2.7.11.1" evidence="1"/>
<dbReference type="InterPro" id="IPR000719">
    <property type="entry name" value="Prot_kinase_dom"/>
</dbReference>
<dbReference type="SUPFAM" id="SSF56112">
    <property type="entry name" value="Protein kinase-like (PK-like)"/>
    <property type="match status" value="1"/>
</dbReference>
<dbReference type="GO" id="GO:0050684">
    <property type="term" value="P:regulation of mRNA processing"/>
    <property type="evidence" value="ECO:0007669"/>
    <property type="project" value="TreeGrafter"/>
</dbReference>
<accession>A0A101MB63</accession>
<keyword evidence="2" id="KW-0723">Serine/threonine-protein kinase</keyword>
<evidence type="ECO:0000256" key="2">
    <source>
        <dbReference type="ARBA" id="ARBA00022527"/>
    </source>
</evidence>
<keyword evidence="12" id="KW-1185">Reference proteome</keyword>
<feature type="compositionally biased region" description="Polar residues" evidence="9">
    <location>
        <begin position="552"/>
        <end position="562"/>
    </location>
</feature>
<dbReference type="Gene3D" id="3.30.200.20">
    <property type="entry name" value="Phosphorylase Kinase, domain 1"/>
    <property type="match status" value="1"/>
</dbReference>
<feature type="region of interest" description="Disordered" evidence="9">
    <location>
        <begin position="524"/>
        <end position="662"/>
    </location>
</feature>
<evidence type="ECO:0000313" key="11">
    <source>
        <dbReference type="EMBL" id="KUM57362.1"/>
    </source>
</evidence>
<gene>
    <name evidence="11" type="ORF">ACN42_g9828</name>
</gene>
<dbReference type="STRING" id="48697.A0A101MB63"/>
<sequence length="662" mass="73834">MEFNTDPNFAINDFKHDPLLFTEEGIDRYCPGGFHPVSIGDEFNGGRYTVHHKLGFGESATVWLATTNNICVAPLSYHKDTGQPIFTAPRIGRGGVEWVALKILAAHIKEPKELRNLQYLRNQVNDRPILYNIVALLDNFLIEGPNGTHHCLVLECTGPSFELIEQSIDFNNYGHFLTADKSEFDDPTDHVGMSISPLSFLIQQVLTTVQYMHSVGLCHGGISTSNIAWGDALPRYASREELDESLGSLQAVLLERHDGMPLGKGLPKQILQSTKWPRYTGGATRGDFHLIGFGKSFLRGEEPDKLKQPFRLRCPETIMGEKLDYRLDLWHTGCLIFQIVTGKPLLPSSLDNYQYIKNMVGFVENLPIEWESKLEELRLISEQNSALEKRPTAATEIAQNKAADVVASAKEGPRAEESPTKDGTSSKVPCLKDMAANDNRLSYFLDRLDGLLRFQPSDRLTLHTGPRGSVVSKWLLSFPLIPYTAEGEQELDEKIRRAINEIQGIPEQPQPGAPEGALALPESHDQQLPAQDKRKDSPGRHDDQPQDLSDPRSLQSPRQVQPETLAGASEQHVNHELQQPQVSEVCQSTDKFQSDVQTGTLDLEGSDIPESSVQSELETTEDAAASSDDSQKQEPGSRKRLRSRIGGLLNQGWKPWKKRRNS</sequence>
<dbReference type="Proteomes" id="UP000055045">
    <property type="component" value="Unassembled WGS sequence"/>
</dbReference>
<dbReference type="PROSITE" id="PS50011">
    <property type="entry name" value="PROTEIN_KINASE_DOM"/>
    <property type="match status" value="1"/>
</dbReference>
<feature type="domain" description="Protein kinase" evidence="10">
    <location>
        <begin position="48"/>
        <end position="475"/>
    </location>
</feature>
<comment type="caution">
    <text evidence="11">The sequence shown here is derived from an EMBL/GenBank/DDBJ whole genome shotgun (WGS) entry which is preliminary data.</text>
</comment>
<dbReference type="GO" id="GO:0005634">
    <property type="term" value="C:nucleus"/>
    <property type="evidence" value="ECO:0007669"/>
    <property type="project" value="TreeGrafter"/>
</dbReference>
<evidence type="ECO:0000256" key="4">
    <source>
        <dbReference type="ARBA" id="ARBA00022741"/>
    </source>
</evidence>
<feature type="compositionally biased region" description="Basic and acidic residues" evidence="9">
    <location>
        <begin position="531"/>
        <end position="544"/>
    </location>
</feature>
<dbReference type="GO" id="GO:0000245">
    <property type="term" value="P:spliceosomal complex assembly"/>
    <property type="evidence" value="ECO:0007669"/>
    <property type="project" value="TreeGrafter"/>
</dbReference>
<dbReference type="PANTHER" id="PTHR47634:SF9">
    <property type="entry name" value="PROTEIN KINASE DOMAIN-CONTAINING PROTEIN-RELATED"/>
    <property type="match status" value="1"/>
</dbReference>
<feature type="compositionally biased region" description="Basic and acidic residues" evidence="9">
    <location>
        <begin position="411"/>
        <end position="420"/>
    </location>
</feature>
<evidence type="ECO:0000256" key="6">
    <source>
        <dbReference type="ARBA" id="ARBA00022840"/>
    </source>
</evidence>
<protein>
    <recommendedName>
        <fullName evidence="1">non-specific serine/threonine protein kinase</fullName>
        <ecNumber evidence="1">2.7.11.1</ecNumber>
    </recommendedName>
</protein>
<keyword evidence="6" id="KW-0067">ATP-binding</keyword>
<dbReference type="InterPro" id="IPR011009">
    <property type="entry name" value="Kinase-like_dom_sf"/>
</dbReference>
<name>A0A101MB63_PENFR</name>
<evidence type="ECO:0000259" key="10">
    <source>
        <dbReference type="PROSITE" id="PS50011"/>
    </source>
</evidence>
<evidence type="ECO:0000256" key="9">
    <source>
        <dbReference type="SAM" id="MobiDB-lite"/>
    </source>
</evidence>
<evidence type="ECO:0000313" key="12">
    <source>
        <dbReference type="Proteomes" id="UP000055045"/>
    </source>
</evidence>
<evidence type="ECO:0000256" key="7">
    <source>
        <dbReference type="ARBA" id="ARBA00047899"/>
    </source>
</evidence>
<dbReference type="InterPro" id="IPR051334">
    <property type="entry name" value="SRPK"/>
</dbReference>
<dbReference type="GO" id="GO:0005737">
    <property type="term" value="C:cytoplasm"/>
    <property type="evidence" value="ECO:0007669"/>
    <property type="project" value="TreeGrafter"/>
</dbReference>
<feature type="region of interest" description="Disordered" evidence="9">
    <location>
        <begin position="405"/>
        <end position="430"/>
    </location>
</feature>
<dbReference type="Gene3D" id="1.10.510.10">
    <property type="entry name" value="Transferase(Phosphotransferase) domain 1"/>
    <property type="match status" value="1"/>
</dbReference>
<evidence type="ECO:0000256" key="3">
    <source>
        <dbReference type="ARBA" id="ARBA00022679"/>
    </source>
</evidence>
<dbReference type="AlphaFoldDB" id="A0A101MB63"/>
<dbReference type="PANTHER" id="PTHR47634">
    <property type="entry name" value="PROTEIN KINASE DOMAIN-CONTAINING PROTEIN-RELATED"/>
    <property type="match status" value="1"/>
</dbReference>
<dbReference type="GO" id="GO:0004674">
    <property type="term" value="F:protein serine/threonine kinase activity"/>
    <property type="evidence" value="ECO:0007669"/>
    <property type="project" value="UniProtKB-KW"/>
</dbReference>
<proteinExistence type="predicted"/>
<comment type="catalytic activity">
    <reaction evidence="8">
        <text>L-seryl-[protein] + ATP = O-phospho-L-seryl-[protein] + ADP + H(+)</text>
        <dbReference type="Rhea" id="RHEA:17989"/>
        <dbReference type="Rhea" id="RHEA-COMP:9863"/>
        <dbReference type="Rhea" id="RHEA-COMP:11604"/>
        <dbReference type="ChEBI" id="CHEBI:15378"/>
        <dbReference type="ChEBI" id="CHEBI:29999"/>
        <dbReference type="ChEBI" id="CHEBI:30616"/>
        <dbReference type="ChEBI" id="CHEBI:83421"/>
        <dbReference type="ChEBI" id="CHEBI:456216"/>
        <dbReference type="EC" id="2.7.11.1"/>
    </reaction>
</comment>
<evidence type="ECO:0000256" key="5">
    <source>
        <dbReference type="ARBA" id="ARBA00022777"/>
    </source>
</evidence>
<dbReference type="EMBL" id="LLXE01000373">
    <property type="protein sequence ID" value="KUM57362.1"/>
    <property type="molecule type" value="Genomic_DNA"/>
</dbReference>
<reference evidence="11 12" key="1">
    <citation type="submission" date="2015-10" db="EMBL/GenBank/DDBJ databases">
        <title>Genome sequencing of Penicillium freii.</title>
        <authorList>
            <person name="Nguyen H.D."/>
            <person name="Visagie C.M."/>
            <person name="Seifert K.A."/>
        </authorList>
    </citation>
    <scope>NUCLEOTIDE SEQUENCE [LARGE SCALE GENOMIC DNA]</scope>
    <source>
        <strain evidence="11 12">DAOM 242723</strain>
    </source>
</reference>
<keyword evidence="3" id="KW-0808">Transferase</keyword>
<keyword evidence="5" id="KW-0418">Kinase</keyword>